<reference evidence="2 3" key="1">
    <citation type="submission" date="2023-01" db="EMBL/GenBank/DDBJ databases">
        <title>Novel diversity within Roseofilum (Cyanobacteria; Desertifilaceae) from marine benthic mats with descriptions of four novel species.</title>
        <authorList>
            <person name="Wang Y."/>
            <person name="Berthold D.E."/>
            <person name="Hu J."/>
            <person name="Lefler F.W."/>
            <person name="Laughinghouse H.D. IV."/>
        </authorList>
    </citation>
    <scope>NUCLEOTIDE SEQUENCE [LARGE SCALE GENOMIC DNA]</scope>
    <source>
        <strain evidence="2 3">BLCC-M143</strain>
    </source>
</reference>
<dbReference type="Pfam" id="PF04755">
    <property type="entry name" value="PAP_fibrillin"/>
    <property type="match status" value="1"/>
</dbReference>
<dbReference type="EMBL" id="JAQOSQ010000049">
    <property type="protein sequence ID" value="MDJ1185778.1"/>
    <property type="molecule type" value="Genomic_DNA"/>
</dbReference>
<evidence type="ECO:0000259" key="1">
    <source>
        <dbReference type="Pfam" id="PF04755"/>
    </source>
</evidence>
<evidence type="ECO:0000313" key="2">
    <source>
        <dbReference type="EMBL" id="MDJ1185778.1"/>
    </source>
</evidence>
<protein>
    <submittedName>
        <fullName evidence="2">PAP/fibrillin family protein</fullName>
    </submittedName>
</protein>
<evidence type="ECO:0000313" key="3">
    <source>
        <dbReference type="Proteomes" id="UP001232992"/>
    </source>
</evidence>
<sequence>MIGKESLLEAIAGTNRGLVASSTEKQEILARVAQLEGRNPNPRPLEMPELLDGDWRLLYTTSAELLGIDRVPLFNLGPIYQCIRFNDGAVYNIAELSGIPYLESLVSVSARLTPVGDRRVDVRFNRGIWGLQRVLGYQSPTQFIAKIESGASFPPVDFAINPENQNGWLDITYLDRELRIGRGNKDSVFVLSRV</sequence>
<dbReference type="Proteomes" id="UP001232992">
    <property type="component" value="Unassembled WGS sequence"/>
</dbReference>
<feature type="domain" description="Plastid lipid-associated protein/fibrillin conserved" evidence="1">
    <location>
        <begin position="3"/>
        <end position="192"/>
    </location>
</feature>
<dbReference type="InterPro" id="IPR039633">
    <property type="entry name" value="PAP"/>
</dbReference>
<accession>A0ABT7C2T9</accession>
<dbReference type="InterPro" id="IPR006843">
    <property type="entry name" value="PAP/fibrillin_dom"/>
</dbReference>
<proteinExistence type="predicted"/>
<organism evidence="2 3">
    <name type="scientific">Roseofilum casamattae BLCC-M143</name>
    <dbReference type="NCBI Taxonomy" id="3022442"/>
    <lineage>
        <taxon>Bacteria</taxon>
        <taxon>Bacillati</taxon>
        <taxon>Cyanobacteriota</taxon>
        <taxon>Cyanophyceae</taxon>
        <taxon>Desertifilales</taxon>
        <taxon>Desertifilaceae</taxon>
        <taxon>Roseofilum</taxon>
        <taxon>Roseofilum casamattae</taxon>
    </lineage>
</organism>
<gene>
    <name evidence="2" type="ORF">PMH09_21575</name>
</gene>
<comment type="caution">
    <text evidence="2">The sequence shown here is derived from an EMBL/GenBank/DDBJ whole genome shotgun (WGS) entry which is preliminary data.</text>
</comment>
<name>A0ABT7C2T9_9CYAN</name>
<dbReference type="PANTHER" id="PTHR31906">
    <property type="entry name" value="PLASTID-LIPID-ASSOCIATED PROTEIN 4, CHLOROPLASTIC-RELATED"/>
    <property type="match status" value="1"/>
</dbReference>
<dbReference type="RefSeq" id="WP_283760416.1">
    <property type="nucleotide sequence ID" value="NZ_JAQOSQ010000049.1"/>
</dbReference>
<keyword evidence="3" id="KW-1185">Reference proteome</keyword>